<dbReference type="EMBL" id="BMFJ01000001">
    <property type="protein sequence ID" value="GGE23483.1"/>
    <property type="molecule type" value="Genomic_DNA"/>
</dbReference>
<dbReference type="InterPro" id="IPR022472">
    <property type="entry name" value="VPLPA-CTERM"/>
</dbReference>
<sequence length="386" mass="41190">MTSSRALTAAILVAGGLTASPALALTCENGVIVEYEYSGHCNWIGDSDDGVPSETPPTSTPPEPEVGNVAFQTPPPGSHYLVGSTVAPTARAGIGQKALGNLNLTITIDTSRSMDEPVPNTGKTRYELAVEAVSALLDDLPETASVGVVEFNSFAEYVSLSKKLTPEHKADLQTSLPAIQPDDQTNYERAIQLSYYNVQTSPYWWGQPEASANQQVLFISDGQPSVGGNWRYGFAPSGLRNNSVSVNTVGIGPLYYGARATLLEVANIFDGKFIDIGSDITGLLPFFQGLNGNLVGVDYVMVTDPNGTYRIDNVGLFGEFTLRDTILGENGNMFEVTAYFDDGTFATDQMWLTGVGPTSAVPLPATGVMLIASFAGFGLMRRWKQS</sequence>
<accession>A0A917A2D0</accession>
<keyword evidence="2" id="KW-1133">Transmembrane helix</keyword>
<keyword evidence="2" id="KW-0472">Membrane</keyword>
<dbReference type="AlphaFoldDB" id="A0A917A2D0"/>
<keyword evidence="3" id="KW-0732">Signal</keyword>
<dbReference type="SMART" id="SM00327">
    <property type="entry name" value="VWA"/>
    <property type="match status" value="1"/>
</dbReference>
<evidence type="ECO:0000259" key="4">
    <source>
        <dbReference type="PROSITE" id="PS50234"/>
    </source>
</evidence>
<dbReference type="NCBIfam" id="TIGR03370">
    <property type="entry name" value="VPLPA-CTERM"/>
    <property type="match status" value="1"/>
</dbReference>
<keyword evidence="6" id="KW-1185">Reference proteome</keyword>
<evidence type="ECO:0000313" key="6">
    <source>
        <dbReference type="Proteomes" id="UP000612855"/>
    </source>
</evidence>
<dbReference type="Pfam" id="PF13519">
    <property type="entry name" value="VWA_2"/>
    <property type="match status" value="1"/>
</dbReference>
<dbReference type="Gene3D" id="3.40.50.410">
    <property type="entry name" value="von Willebrand factor, type A domain"/>
    <property type="match status" value="1"/>
</dbReference>
<evidence type="ECO:0000313" key="5">
    <source>
        <dbReference type="EMBL" id="GGE23483.1"/>
    </source>
</evidence>
<dbReference type="InterPro" id="IPR036465">
    <property type="entry name" value="vWFA_dom_sf"/>
</dbReference>
<dbReference type="InterPro" id="IPR002035">
    <property type="entry name" value="VWF_A"/>
</dbReference>
<feature type="signal peptide" evidence="3">
    <location>
        <begin position="1"/>
        <end position="24"/>
    </location>
</feature>
<evidence type="ECO:0000256" key="3">
    <source>
        <dbReference type="SAM" id="SignalP"/>
    </source>
</evidence>
<organism evidence="5 6">
    <name type="scientific">Primorskyibacter flagellatus</name>
    <dbReference type="NCBI Taxonomy" id="1387277"/>
    <lineage>
        <taxon>Bacteria</taxon>
        <taxon>Pseudomonadati</taxon>
        <taxon>Pseudomonadota</taxon>
        <taxon>Alphaproteobacteria</taxon>
        <taxon>Rhodobacterales</taxon>
        <taxon>Roseobacteraceae</taxon>
        <taxon>Primorskyibacter</taxon>
    </lineage>
</organism>
<protein>
    <recommendedName>
        <fullName evidence="4">VWFA domain-containing protein</fullName>
    </recommendedName>
</protein>
<feature type="compositionally biased region" description="Pro residues" evidence="1">
    <location>
        <begin position="54"/>
        <end position="64"/>
    </location>
</feature>
<feature type="transmembrane region" description="Helical" evidence="2">
    <location>
        <begin position="361"/>
        <end position="380"/>
    </location>
</feature>
<dbReference type="RefSeq" id="WP_188476573.1">
    <property type="nucleotide sequence ID" value="NZ_BMFJ01000001.1"/>
</dbReference>
<dbReference type="PROSITE" id="PS50234">
    <property type="entry name" value="VWFA"/>
    <property type="match status" value="1"/>
</dbReference>
<name>A0A917A2D0_9RHOB</name>
<dbReference type="Proteomes" id="UP000612855">
    <property type="component" value="Unassembled WGS sequence"/>
</dbReference>
<evidence type="ECO:0000256" key="1">
    <source>
        <dbReference type="SAM" id="MobiDB-lite"/>
    </source>
</evidence>
<dbReference type="SUPFAM" id="SSF53300">
    <property type="entry name" value="vWA-like"/>
    <property type="match status" value="1"/>
</dbReference>
<dbReference type="CDD" id="cd00198">
    <property type="entry name" value="vWFA"/>
    <property type="match status" value="1"/>
</dbReference>
<gene>
    <name evidence="5" type="ORF">GCM10011360_10080</name>
</gene>
<feature type="region of interest" description="Disordered" evidence="1">
    <location>
        <begin position="46"/>
        <end position="74"/>
    </location>
</feature>
<evidence type="ECO:0000256" key="2">
    <source>
        <dbReference type="SAM" id="Phobius"/>
    </source>
</evidence>
<proteinExistence type="predicted"/>
<keyword evidence="2" id="KW-0812">Transmembrane</keyword>
<feature type="domain" description="VWFA" evidence="4">
    <location>
        <begin position="103"/>
        <end position="290"/>
    </location>
</feature>
<comment type="caution">
    <text evidence="5">The sequence shown here is derived from an EMBL/GenBank/DDBJ whole genome shotgun (WGS) entry which is preliminary data.</text>
</comment>
<feature type="chain" id="PRO_5037161280" description="VWFA domain-containing protein" evidence="3">
    <location>
        <begin position="25"/>
        <end position="386"/>
    </location>
</feature>
<reference evidence="6" key="1">
    <citation type="journal article" date="2019" name="Int. J. Syst. Evol. Microbiol.">
        <title>The Global Catalogue of Microorganisms (GCM) 10K type strain sequencing project: providing services to taxonomists for standard genome sequencing and annotation.</title>
        <authorList>
            <consortium name="The Broad Institute Genomics Platform"/>
            <consortium name="The Broad Institute Genome Sequencing Center for Infectious Disease"/>
            <person name="Wu L."/>
            <person name="Ma J."/>
        </authorList>
    </citation>
    <scope>NUCLEOTIDE SEQUENCE [LARGE SCALE GENOMIC DNA]</scope>
    <source>
        <strain evidence="6">CGMCC 1.12664</strain>
    </source>
</reference>